<dbReference type="Pfam" id="PF02990">
    <property type="entry name" value="EMP70"/>
    <property type="match status" value="1"/>
</dbReference>
<evidence type="ECO:0000313" key="8">
    <source>
        <dbReference type="EMBL" id="OAA49057.1"/>
    </source>
</evidence>
<feature type="transmembrane region" description="Helical" evidence="7">
    <location>
        <begin position="341"/>
        <end position="369"/>
    </location>
</feature>
<protein>
    <recommendedName>
        <fullName evidence="7">Transmembrane 9 superfamily member</fullName>
    </recommendedName>
</protein>
<organism evidence="8 9">
    <name type="scientific">Beauveria brongniartii RCEF 3172</name>
    <dbReference type="NCBI Taxonomy" id="1081107"/>
    <lineage>
        <taxon>Eukaryota</taxon>
        <taxon>Fungi</taxon>
        <taxon>Dikarya</taxon>
        <taxon>Ascomycota</taxon>
        <taxon>Pezizomycotina</taxon>
        <taxon>Sordariomycetes</taxon>
        <taxon>Hypocreomycetidae</taxon>
        <taxon>Hypocreales</taxon>
        <taxon>Cordycipitaceae</taxon>
        <taxon>Beauveria</taxon>
        <taxon>Beauveria brongniartii</taxon>
    </lineage>
</organism>
<feature type="transmembrane region" description="Helical" evidence="7">
    <location>
        <begin position="602"/>
        <end position="631"/>
    </location>
</feature>
<dbReference type="AlphaFoldDB" id="A0A167IGH3"/>
<dbReference type="GO" id="GO:0000329">
    <property type="term" value="C:fungal-type vacuole membrane"/>
    <property type="evidence" value="ECO:0007669"/>
    <property type="project" value="TreeGrafter"/>
</dbReference>
<comment type="caution">
    <text evidence="8">The sequence shown here is derived from an EMBL/GenBank/DDBJ whole genome shotgun (WGS) entry which is preliminary data.</text>
</comment>
<accession>A0A167IGH3</accession>
<feature type="transmembrane region" description="Helical" evidence="7">
    <location>
        <begin position="533"/>
        <end position="559"/>
    </location>
</feature>
<comment type="similarity">
    <text evidence="2 7">Belongs to the nonaspanin (TM9SF) (TC 9.A.2) family.</text>
</comment>
<evidence type="ECO:0000256" key="1">
    <source>
        <dbReference type="ARBA" id="ARBA00004141"/>
    </source>
</evidence>
<dbReference type="PANTHER" id="PTHR10766:SF111">
    <property type="entry name" value="TRANSMEMBRANE 9 SUPERFAMILY MEMBER 2"/>
    <property type="match status" value="1"/>
</dbReference>
<evidence type="ECO:0000256" key="5">
    <source>
        <dbReference type="ARBA" id="ARBA00022989"/>
    </source>
</evidence>
<feature type="transmembrane region" description="Helical" evidence="7">
    <location>
        <begin position="417"/>
        <end position="436"/>
    </location>
</feature>
<keyword evidence="3 7" id="KW-0812">Transmembrane</keyword>
<dbReference type="OrthoDB" id="1666796at2759"/>
<keyword evidence="5 7" id="KW-1133">Transmembrane helix</keyword>
<keyword evidence="9" id="KW-1185">Reference proteome</keyword>
<evidence type="ECO:0000256" key="6">
    <source>
        <dbReference type="ARBA" id="ARBA00023136"/>
    </source>
</evidence>
<dbReference type="Proteomes" id="UP000076863">
    <property type="component" value="Unassembled WGS sequence"/>
</dbReference>
<comment type="subcellular location">
    <subcellularLocation>
        <location evidence="1">Membrane</location>
        <topology evidence="1">Multi-pass membrane protein</topology>
    </subcellularLocation>
</comment>
<reference evidence="8 9" key="1">
    <citation type="journal article" date="2016" name="Genome Biol. Evol.">
        <title>Divergent and convergent evolution of fungal pathogenicity.</title>
        <authorList>
            <person name="Shang Y."/>
            <person name="Xiao G."/>
            <person name="Zheng P."/>
            <person name="Cen K."/>
            <person name="Zhan S."/>
            <person name="Wang C."/>
        </authorList>
    </citation>
    <scope>NUCLEOTIDE SEQUENCE [LARGE SCALE GENOMIC DNA]</scope>
    <source>
        <strain evidence="8 9">RCEF 3172</strain>
    </source>
</reference>
<dbReference type="PANTHER" id="PTHR10766">
    <property type="entry name" value="TRANSMEMBRANE 9 SUPERFAMILY PROTEIN"/>
    <property type="match status" value="1"/>
</dbReference>
<sequence length="641" mass="71711">MYFTAAAPSALLATLIAAPQLASAFYLPGVAPTSYKVGDSVPLHVNSIKPIAGPQDARLHSVVSFEYYHPGFGFCKPEGGPKYVSESLGSILFGDRIMTSPFQLSMKKEETCKQLCEVEYSENAVDFLRNSIFEGYSLNWLVDGLPAGQRIEDRLTGTSFYSPGFFMGGFDEADNIMLNNHYDIFVEYHEVGGNANQLRVVGVRVDPSSKKYTGEADCKDGHAYLILPENGTQKVKYSYSVFWEKSPTAWATRWDKYLHVFDPKIHWFWLIDTAIIVVILVMTVMSILMRTLKKDIARYNRLDQINLDDLSGTSALEDGVQEDSGWKLVHGDVFRNPSHPLLLSILLGNGVQIFVMTASTIVFALLGFLSPSNRGSLGTIMILLYTILGFVGGYVSARVYKAMGGEQWKLNIGLTPLLVPAIVFGTFFLLDLFLWAKQSSGAVPFTTMLVLLGIWFIISIPLSFAGSWLGFRSAKIEAPVRTNQIPRQIPPTTTYLKPIPSMLIVGLLPFGAIFVELYFIMNSIWFSRVYYMFGFLFLCYSLMVVVCATVTILLTYFLLCSENYHWQWRSFLAAGMSGGYIFLNCLLYLITKVKLGGFAGTVLYVGYSALISFLFFILAGSIGYFASWWFVMRIYKSIKID</sequence>
<proteinExistence type="inferred from homology"/>
<feature type="transmembrane region" description="Helical" evidence="7">
    <location>
        <begin position="267"/>
        <end position="288"/>
    </location>
</feature>
<dbReference type="GO" id="GO:0072657">
    <property type="term" value="P:protein localization to membrane"/>
    <property type="evidence" value="ECO:0007669"/>
    <property type="project" value="TreeGrafter"/>
</dbReference>
<feature type="transmembrane region" description="Helical" evidence="7">
    <location>
        <begin position="448"/>
        <end position="471"/>
    </location>
</feature>
<feature type="transmembrane region" description="Helical" evidence="7">
    <location>
        <begin position="502"/>
        <end position="521"/>
    </location>
</feature>
<gene>
    <name evidence="8" type="ORF">BBO_02102</name>
</gene>
<dbReference type="SUPFAM" id="SSF103473">
    <property type="entry name" value="MFS general substrate transporter"/>
    <property type="match status" value="1"/>
</dbReference>
<evidence type="ECO:0000256" key="2">
    <source>
        <dbReference type="ARBA" id="ARBA00005227"/>
    </source>
</evidence>
<dbReference type="InterPro" id="IPR036259">
    <property type="entry name" value="MFS_trans_sf"/>
</dbReference>
<evidence type="ECO:0000256" key="4">
    <source>
        <dbReference type="ARBA" id="ARBA00022729"/>
    </source>
</evidence>
<dbReference type="EMBL" id="AZHA01000004">
    <property type="protein sequence ID" value="OAA49057.1"/>
    <property type="molecule type" value="Genomic_DNA"/>
</dbReference>
<evidence type="ECO:0000313" key="9">
    <source>
        <dbReference type="Proteomes" id="UP000076863"/>
    </source>
</evidence>
<keyword evidence="6 7" id="KW-0472">Membrane</keyword>
<feature type="transmembrane region" description="Helical" evidence="7">
    <location>
        <begin position="375"/>
        <end position="397"/>
    </location>
</feature>
<feature type="signal peptide" evidence="7">
    <location>
        <begin position="1"/>
        <end position="24"/>
    </location>
</feature>
<keyword evidence="4 7" id="KW-0732">Signal</keyword>
<dbReference type="GO" id="GO:0007034">
    <property type="term" value="P:vacuolar transport"/>
    <property type="evidence" value="ECO:0007669"/>
    <property type="project" value="TreeGrafter"/>
</dbReference>
<dbReference type="GO" id="GO:0005768">
    <property type="term" value="C:endosome"/>
    <property type="evidence" value="ECO:0007669"/>
    <property type="project" value="TreeGrafter"/>
</dbReference>
<feature type="chain" id="PRO_5007749185" description="Transmembrane 9 superfamily member" evidence="7">
    <location>
        <begin position="25"/>
        <end position="641"/>
    </location>
</feature>
<dbReference type="InterPro" id="IPR004240">
    <property type="entry name" value="EMP70"/>
</dbReference>
<feature type="transmembrane region" description="Helical" evidence="7">
    <location>
        <begin position="571"/>
        <end position="590"/>
    </location>
</feature>
<evidence type="ECO:0000256" key="7">
    <source>
        <dbReference type="RuleBase" id="RU363079"/>
    </source>
</evidence>
<evidence type="ECO:0000256" key="3">
    <source>
        <dbReference type="ARBA" id="ARBA00022692"/>
    </source>
</evidence>
<name>A0A167IGH3_9HYPO</name>